<evidence type="ECO:0000256" key="3">
    <source>
        <dbReference type="ARBA" id="ARBA00022726"/>
    </source>
</evidence>
<feature type="site" description="Important for substrate specificity" evidence="4">
    <location>
        <position position="226"/>
    </location>
</feature>
<dbReference type="SUPFAM" id="SSF53167">
    <property type="entry name" value="Purine and uridine phosphorylases"/>
    <property type="match status" value="1"/>
</dbReference>
<keyword evidence="1 4" id="KW-0328">Glycosyltransferase</keyword>
<feature type="binding site" evidence="4">
    <location>
        <begin position="57"/>
        <end position="58"/>
    </location>
    <ligand>
        <name>phosphate</name>
        <dbReference type="ChEBI" id="CHEBI:43474"/>
    </ligand>
</feature>
<feature type="binding site" evidence="4">
    <location>
        <position position="15"/>
    </location>
    <ligand>
        <name>phosphate</name>
        <dbReference type="ChEBI" id="CHEBI:43474"/>
    </ligand>
</feature>
<feature type="binding site" evidence="4">
    <location>
        <position position="189"/>
    </location>
    <ligand>
        <name>substrate</name>
    </ligand>
</feature>
<dbReference type="AlphaFoldDB" id="A0A369KNM4"/>
<comment type="function">
    <text evidence="4">Catalyzes the reversible phosphorylation of S-methyl-5'-thioadenosine (MTA) to adenine and 5-methylthioribose-1-phosphate. Involved in the breakdown of MTA, a major by-product of polyamine biosynthesis. Responsible for the first step in the methionine salvage pathway after MTA has been generated from S-adenosylmethionine. Has broad substrate specificity with 6-aminopurine nucleosides as preferred substrates.</text>
</comment>
<accession>A0A369KNM4</accession>
<dbReference type="GO" id="GO:0006166">
    <property type="term" value="P:purine ribonucleoside salvage"/>
    <property type="evidence" value="ECO:0007669"/>
    <property type="project" value="UniProtKB-KW"/>
</dbReference>
<proteinExistence type="inferred from homology"/>
<dbReference type="FunFam" id="3.40.50.1580:FF:000012">
    <property type="entry name" value="Probable 6-oxopurine nucleoside phosphorylase"/>
    <property type="match status" value="1"/>
</dbReference>
<dbReference type="UniPathway" id="UPA00904">
    <property type="reaction ID" value="UER00873"/>
</dbReference>
<dbReference type="Gene3D" id="3.40.50.1580">
    <property type="entry name" value="Nucleoside phosphorylase domain"/>
    <property type="match status" value="1"/>
</dbReference>
<dbReference type="GO" id="GO:0005829">
    <property type="term" value="C:cytosol"/>
    <property type="evidence" value="ECO:0007669"/>
    <property type="project" value="TreeGrafter"/>
</dbReference>
<reference evidence="6" key="1">
    <citation type="submission" date="2018-04" db="EMBL/GenBank/DDBJ databases">
        <title>Draft genome sequence of the Candidatus Spirobacillus cienkowskii, a pathogen of freshwater Daphnia species, reconstructed from hemolymph metagenomic reads.</title>
        <authorList>
            <person name="Bresciani L."/>
            <person name="Lemos L.N."/>
            <person name="Wale N."/>
            <person name="Lin J.Y."/>
            <person name="Fernandes G.R."/>
            <person name="Duffy M.A."/>
            <person name="Rodrigues J.M."/>
        </authorList>
    </citation>
    <scope>NUCLEOTIDE SEQUENCE [LARGE SCALE GENOMIC DNA]</scope>
    <source>
        <strain evidence="6">Binning01</strain>
    </source>
</reference>
<feature type="domain" description="Nucleoside phosphorylase" evidence="5">
    <location>
        <begin position="10"/>
        <end position="247"/>
    </location>
</feature>
<evidence type="ECO:0000313" key="6">
    <source>
        <dbReference type="EMBL" id="RDB35142.1"/>
    </source>
</evidence>
<feature type="binding site" evidence="4">
    <location>
        <begin position="90"/>
        <end position="91"/>
    </location>
    <ligand>
        <name>phosphate</name>
        <dbReference type="ChEBI" id="CHEBI:43474"/>
    </ligand>
</feature>
<comment type="catalytic activity">
    <reaction evidence="4">
        <text>S-methyl-5'-thioadenosine + phosphate = 5-(methylsulfanyl)-alpha-D-ribose 1-phosphate + adenine</text>
        <dbReference type="Rhea" id="RHEA:11852"/>
        <dbReference type="ChEBI" id="CHEBI:16708"/>
        <dbReference type="ChEBI" id="CHEBI:17509"/>
        <dbReference type="ChEBI" id="CHEBI:43474"/>
        <dbReference type="ChEBI" id="CHEBI:58533"/>
        <dbReference type="EC" id="2.4.2.28"/>
    </reaction>
</comment>
<dbReference type="CDD" id="cd09010">
    <property type="entry name" value="MTAP_SsMTAPII_like_MTIP"/>
    <property type="match status" value="1"/>
</dbReference>
<organism evidence="6 7">
    <name type="scientific">Spirobacillus cienkowskii</name>
    <dbReference type="NCBI Taxonomy" id="495820"/>
    <lineage>
        <taxon>Bacteria</taxon>
        <taxon>Pseudomonadati</taxon>
        <taxon>Bdellovibrionota</taxon>
        <taxon>Oligoflexia</taxon>
        <taxon>Silvanigrellales</taxon>
        <taxon>Spirobacillus</taxon>
    </lineage>
</organism>
<name>A0A369KNM4_9BACT</name>
<dbReference type="GO" id="GO:0019509">
    <property type="term" value="P:L-methionine salvage from methylthioadenosine"/>
    <property type="evidence" value="ECO:0007669"/>
    <property type="project" value="UniProtKB-UniRule"/>
</dbReference>
<keyword evidence="7" id="KW-1185">Reference proteome</keyword>
<dbReference type="EMBL" id="QOVW01000101">
    <property type="protein sequence ID" value="RDB35142.1"/>
    <property type="molecule type" value="Genomic_DNA"/>
</dbReference>
<gene>
    <name evidence="4 6" type="primary">mtnP</name>
    <name evidence="6" type="ORF">DCC88_11660</name>
</gene>
<comment type="similarity">
    <text evidence="4">Belongs to the PNP/MTAP phosphorylase family. MTAP subfamily.</text>
</comment>
<comment type="pathway">
    <text evidence="4">Amino-acid biosynthesis; L-methionine biosynthesis via salvage pathway; S-methyl-5-thio-alpha-D-ribose 1-phosphate from S-methyl-5'-thioadenosine (phosphorylase route): step 1/1.</text>
</comment>
<keyword evidence="3 4" id="KW-0660">Purine salvage</keyword>
<dbReference type="RefSeq" id="WP_338636935.1">
    <property type="nucleotide sequence ID" value="NZ_CP146516.1"/>
</dbReference>
<keyword evidence="2 4" id="KW-0808">Transferase</keyword>
<dbReference type="PANTHER" id="PTHR42679">
    <property type="entry name" value="S-METHYL-5'-THIOADENOSINE PHOSPHORYLASE"/>
    <property type="match status" value="1"/>
</dbReference>
<dbReference type="HAMAP" id="MF_01963">
    <property type="entry name" value="MTAP"/>
    <property type="match status" value="1"/>
</dbReference>
<evidence type="ECO:0000256" key="4">
    <source>
        <dbReference type="HAMAP-Rule" id="MF_01963"/>
    </source>
</evidence>
<evidence type="ECO:0000256" key="2">
    <source>
        <dbReference type="ARBA" id="ARBA00022679"/>
    </source>
</evidence>
<sequence>MKQNKKTFLAFIGGSGLYDLPGIENLVEHEISTPFGVPSDKIIVGKIDGRPIAFLPRHGRGHRFLPSEVNYRANIYALKSLGVSHIVSISAVGGLQEKTAPGTAVIPTQILDKTTGLRARSFFGNGVVGHVSFADPYCTELQKYIANACEQEKISTHFGGTLVCIEGPRFSSRAESHYFRASEATIIGMTAMPEAILAREAEIAYATLAFVTDYDCWKEETEPVTVDAVLAVLNNNVEASKRIAKAIHKLLPLESDNPIFHAAKHAIMTTPSLIPPETKRNLNLLYGKYWN</sequence>
<comment type="subunit">
    <text evidence="4">Homohexamer. Dimer of a homotrimer.</text>
</comment>
<dbReference type="NCBIfam" id="TIGR01694">
    <property type="entry name" value="MTAP"/>
    <property type="match status" value="1"/>
</dbReference>
<feature type="binding site" evidence="4">
    <location>
        <position position="190"/>
    </location>
    <ligand>
        <name>phosphate</name>
        <dbReference type="ChEBI" id="CHEBI:43474"/>
    </ligand>
</feature>
<dbReference type="PROSITE" id="PS01240">
    <property type="entry name" value="PNP_MTAP_2"/>
    <property type="match status" value="1"/>
</dbReference>
<feature type="site" description="Important for substrate specificity" evidence="4">
    <location>
        <position position="171"/>
    </location>
</feature>
<protein>
    <recommendedName>
        <fullName evidence="4">S-methyl-5'-thioadenosine phosphorylase</fullName>
        <ecNumber evidence="4">2.4.2.28</ecNumber>
    </recommendedName>
    <alternativeName>
        <fullName evidence="4">5'-methylthioadenosine phosphorylase</fullName>
        <shortName evidence="4">MTA phosphorylase</shortName>
        <shortName evidence="4">MTAP</shortName>
    </alternativeName>
</protein>
<dbReference type="GO" id="GO:0017061">
    <property type="term" value="F:S-methyl-5-thioadenosine phosphorylase activity"/>
    <property type="evidence" value="ECO:0007669"/>
    <property type="project" value="UniProtKB-UniRule"/>
</dbReference>
<evidence type="ECO:0000313" key="7">
    <source>
        <dbReference type="Proteomes" id="UP000253934"/>
    </source>
</evidence>
<dbReference type="Pfam" id="PF01048">
    <property type="entry name" value="PNP_UDP_1"/>
    <property type="match status" value="1"/>
</dbReference>
<evidence type="ECO:0000259" key="5">
    <source>
        <dbReference type="Pfam" id="PF01048"/>
    </source>
</evidence>
<dbReference type="InterPro" id="IPR010044">
    <property type="entry name" value="MTAP"/>
</dbReference>
<dbReference type="InterPro" id="IPR018099">
    <property type="entry name" value="Purine_phosphorylase-2_CS"/>
</dbReference>
<dbReference type="Proteomes" id="UP000253934">
    <property type="component" value="Unassembled WGS sequence"/>
</dbReference>
<dbReference type="EC" id="2.4.2.28" evidence="4"/>
<dbReference type="PANTHER" id="PTHR42679:SF2">
    <property type="entry name" value="S-METHYL-5'-THIOADENOSINE PHOSPHORYLASE"/>
    <property type="match status" value="1"/>
</dbReference>
<dbReference type="InterPro" id="IPR035994">
    <property type="entry name" value="Nucleoside_phosphorylase_sf"/>
</dbReference>
<feature type="binding site" evidence="4">
    <location>
        <begin position="213"/>
        <end position="215"/>
    </location>
    <ligand>
        <name>substrate</name>
    </ligand>
</feature>
<evidence type="ECO:0000256" key="1">
    <source>
        <dbReference type="ARBA" id="ARBA00022676"/>
    </source>
</evidence>
<comment type="caution">
    <text evidence="6">The sequence shown here is derived from an EMBL/GenBank/DDBJ whole genome shotgun (WGS) entry which is preliminary data.</text>
</comment>
<dbReference type="InterPro" id="IPR000845">
    <property type="entry name" value="Nucleoside_phosphorylase_d"/>
</dbReference>